<dbReference type="AlphaFoldDB" id="A0A2A6RD50"/>
<dbReference type="Proteomes" id="UP000220527">
    <property type="component" value="Unassembled WGS sequence"/>
</dbReference>
<feature type="signal peptide" evidence="2">
    <location>
        <begin position="1"/>
        <end position="20"/>
    </location>
</feature>
<name>A0A2A6RD50_9CHLR</name>
<reference evidence="4" key="1">
    <citation type="submission" date="2017-08" db="EMBL/GenBank/DDBJ databases">
        <authorList>
            <person name="Grouzdev D.S."/>
            <person name="Gaisin V.A."/>
            <person name="Rysina M.S."/>
            <person name="Gorlenko V.M."/>
        </authorList>
    </citation>
    <scope>NUCLEOTIDE SEQUENCE [LARGE SCALE GENOMIC DNA]</scope>
    <source>
        <strain evidence="4">Kir15-3F</strain>
    </source>
</reference>
<gene>
    <name evidence="3" type="ORF">CJ255_22150</name>
</gene>
<feature type="region of interest" description="Disordered" evidence="1">
    <location>
        <begin position="39"/>
        <end position="86"/>
    </location>
</feature>
<keyword evidence="2" id="KW-0732">Signal</keyword>
<organism evidence="3 4">
    <name type="scientific">Candidatus Viridilinea mediisalina</name>
    <dbReference type="NCBI Taxonomy" id="2024553"/>
    <lineage>
        <taxon>Bacteria</taxon>
        <taxon>Bacillati</taxon>
        <taxon>Chloroflexota</taxon>
        <taxon>Chloroflexia</taxon>
        <taxon>Chloroflexales</taxon>
        <taxon>Chloroflexineae</taxon>
        <taxon>Oscillochloridaceae</taxon>
        <taxon>Candidatus Viridilinea</taxon>
    </lineage>
</organism>
<evidence type="ECO:0008006" key="5">
    <source>
        <dbReference type="Google" id="ProtNLM"/>
    </source>
</evidence>
<evidence type="ECO:0000256" key="1">
    <source>
        <dbReference type="SAM" id="MobiDB-lite"/>
    </source>
</evidence>
<evidence type="ECO:0000313" key="3">
    <source>
        <dbReference type="EMBL" id="PDV97991.1"/>
    </source>
</evidence>
<feature type="compositionally biased region" description="Pro residues" evidence="1">
    <location>
        <begin position="59"/>
        <end position="86"/>
    </location>
</feature>
<evidence type="ECO:0000256" key="2">
    <source>
        <dbReference type="SAM" id="SignalP"/>
    </source>
</evidence>
<dbReference type="EMBL" id="NQWI01000300">
    <property type="protein sequence ID" value="PDV97991.1"/>
    <property type="molecule type" value="Genomic_DNA"/>
</dbReference>
<keyword evidence="4" id="KW-1185">Reference proteome</keyword>
<feature type="compositionally biased region" description="Acidic residues" evidence="1">
    <location>
        <begin position="41"/>
        <end position="58"/>
    </location>
</feature>
<feature type="non-terminal residue" evidence="3">
    <location>
        <position position="86"/>
    </location>
</feature>
<proteinExistence type="predicted"/>
<accession>A0A2A6RD50</accession>
<feature type="chain" id="PRO_5011998209" description="Energy transducer TonB" evidence="2">
    <location>
        <begin position="21"/>
        <end position="86"/>
    </location>
</feature>
<evidence type="ECO:0000313" key="4">
    <source>
        <dbReference type="Proteomes" id="UP000220527"/>
    </source>
</evidence>
<comment type="caution">
    <text evidence="3">The sequence shown here is derived from an EMBL/GenBank/DDBJ whole genome shotgun (WGS) entry which is preliminary data.</text>
</comment>
<sequence>MFHLSAVLLLIALMGSGVFATNDQGEYRVYIPHVVVPGTSPEEEAVGTPDPIDEDVDNEPPPPPVGDNEPPPPPVGDNEPPPPPVG</sequence>
<protein>
    <recommendedName>
        <fullName evidence="5">Energy transducer TonB</fullName>
    </recommendedName>
</protein>